<keyword evidence="5 8" id="KW-0472">Membrane</keyword>
<evidence type="ECO:0000256" key="3">
    <source>
        <dbReference type="ARBA" id="ARBA00022729"/>
    </source>
</evidence>
<evidence type="ECO:0000313" key="11">
    <source>
        <dbReference type="EMBL" id="KAJ5172914.1"/>
    </source>
</evidence>
<comment type="caution">
    <text evidence="11">The sequence shown here is derived from an EMBL/GenBank/DDBJ whole genome shotgun (WGS) entry which is preliminary data.</text>
</comment>
<keyword evidence="6" id="KW-0325">Glycoprotein</keyword>
<evidence type="ECO:0000256" key="1">
    <source>
        <dbReference type="ARBA" id="ARBA00004167"/>
    </source>
</evidence>
<feature type="region of interest" description="Disordered" evidence="7">
    <location>
        <begin position="248"/>
        <end position="272"/>
    </location>
</feature>
<organism evidence="11 12">
    <name type="scientific">Penicillium capsulatum</name>
    <dbReference type="NCBI Taxonomy" id="69766"/>
    <lineage>
        <taxon>Eukaryota</taxon>
        <taxon>Fungi</taxon>
        <taxon>Dikarya</taxon>
        <taxon>Ascomycota</taxon>
        <taxon>Pezizomycotina</taxon>
        <taxon>Eurotiomycetes</taxon>
        <taxon>Eurotiomycetidae</taxon>
        <taxon>Eurotiales</taxon>
        <taxon>Aspergillaceae</taxon>
        <taxon>Penicillium</taxon>
    </lineage>
</organism>
<evidence type="ECO:0000256" key="7">
    <source>
        <dbReference type="SAM" id="MobiDB-lite"/>
    </source>
</evidence>
<protein>
    <recommendedName>
        <fullName evidence="10">WSC domain-containing protein</fullName>
    </recommendedName>
</protein>
<dbReference type="EMBL" id="JAPQKO010000003">
    <property type="protein sequence ID" value="KAJ5172914.1"/>
    <property type="molecule type" value="Genomic_DNA"/>
</dbReference>
<feature type="compositionally biased region" description="Low complexity" evidence="7">
    <location>
        <begin position="132"/>
        <end position="141"/>
    </location>
</feature>
<dbReference type="AlphaFoldDB" id="A0A9W9LR33"/>
<dbReference type="InterPro" id="IPR002889">
    <property type="entry name" value="WSC_carb-bd"/>
</dbReference>
<reference evidence="11" key="1">
    <citation type="submission" date="2022-11" db="EMBL/GenBank/DDBJ databases">
        <authorList>
            <person name="Petersen C."/>
        </authorList>
    </citation>
    <scope>NUCLEOTIDE SEQUENCE</scope>
    <source>
        <strain evidence="11">IBT 21917</strain>
    </source>
</reference>
<keyword evidence="4 8" id="KW-1133">Transmembrane helix</keyword>
<evidence type="ECO:0000256" key="4">
    <source>
        <dbReference type="ARBA" id="ARBA00022989"/>
    </source>
</evidence>
<feature type="signal peptide" evidence="9">
    <location>
        <begin position="1"/>
        <end position="23"/>
    </location>
</feature>
<dbReference type="PANTHER" id="PTHR24269:SF16">
    <property type="entry name" value="PROTEIN SLG1"/>
    <property type="match status" value="1"/>
</dbReference>
<keyword evidence="12" id="KW-1185">Reference proteome</keyword>
<feature type="transmembrane region" description="Helical" evidence="8">
    <location>
        <begin position="185"/>
        <end position="209"/>
    </location>
</feature>
<keyword evidence="2 8" id="KW-0812">Transmembrane</keyword>
<evidence type="ECO:0000256" key="2">
    <source>
        <dbReference type="ARBA" id="ARBA00022692"/>
    </source>
</evidence>
<reference evidence="11" key="2">
    <citation type="journal article" date="2023" name="IMA Fungus">
        <title>Comparative genomic study of the Penicillium genus elucidates a diverse pangenome and 15 lateral gene transfer events.</title>
        <authorList>
            <person name="Petersen C."/>
            <person name="Sorensen T."/>
            <person name="Nielsen M.R."/>
            <person name="Sondergaard T.E."/>
            <person name="Sorensen J.L."/>
            <person name="Fitzpatrick D.A."/>
            <person name="Frisvad J.C."/>
            <person name="Nielsen K.L."/>
        </authorList>
    </citation>
    <scope>NUCLEOTIDE SEQUENCE</scope>
    <source>
        <strain evidence="11">IBT 21917</strain>
    </source>
</reference>
<feature type="region of interest" description="Disordered" evidence="7">
    <location>
        <begin position="131"/>
        <end position="156"/>
    </location>
</feature>
<feature type="domain" description="WSC" evidence="10">
    <location>
        <begin position="34"/>
        <end position="123"/>
    </location>
</feature>
<evidence type="ECO:0000259" key="10">
    <source>
        <dbReference type="PROSITE" id="PS51212"/>
    </source>
</evidence>
<feature type="chain" id="PRO_5040791619" description="WSC domain-containing protein" evidence="9">
    <location>
        <begin position="24"/>
        <end position="272"/>
    </location>
</feature>
<accession>A0A9W9LR33</accession>
<sequence>MHLTRQSILAASSFLLMTSSVLATPFEVLAPRGDKTFVGCFDNADAFDKKTSYNFQSSGWCGNHCSDAGSLTFGLTNKSDCLCGDSLPPSSAKVSNDKCDKSCNGWPEDMCGGVGYYSVYKTGVDDSAIKNSTSTSTSSPTKTDDAAPHVSTKPGGQTVVVTAVSDNSNVKPAQEKPKDNGPNKAAIAAGVVVGVVGATAVAGGIFFFVRSRKQKAQGFGASRGYTRESQMPEMVDSRYNGQFMAQRRQSNGSIDDDHDFSRRILQVTNPDR</sequence>
<keyword evidence="3 9" id="KW-0732">Signal</keyword>
<dbReference type="Proteomes" id="UP001146351">
    <property type="component" value="Unassembled WGS sequence"/>
</dbReference>
<gene>
    <name evidence="11" type="ORF">N7492_005507</name>
</gene>
<dbReference type="PROSITE" id="PS51212">
    <property type="entry name" value="WSC"/>
    <property type="match status" value="1"/>
</dbReference>
<evidence type="ECO:0000313" key="12">
    <source>
        <dbReference type="Proteomes" id="UP001146351"/>
    </source>
</evidence>
<dbReference type="SMART" id="SM00321">
    <property type="entry name" value="WSC"/>
    <property type="match status" value="1"/>
</dbReference>
<dbReference type="InterPro" id="IPR051836">
    <property type="entry name" value="Kremen_rcpt"/>
</dbReference>
<dbReference type="OrthoDB" id="2019572at2759"/>
<proteinExistence type="predicted"/>
<evidence type="ECO:0000256" key="8">
    <source>
        <dbReference type="SAM" id="Phobius"/>
    </source>
</evidence>
<name>A0A9W9LR33_9EURO</name>
<comment type="subcellular location">
    <subcellularLocation>
        <location evidence="1">Membrane</location>
        <topology evidence="1">Single-pass membrane protein</topology>
    </subcellularLocation>
</comment>
<evidence type="ECO:0000256" key="5">
    <source>
        <dbReference type="ARBA" id="ARBA00023136"/>
    </source>
</evidence>
<dbReference type="GO" id="GO:0005886">
    <property type="term" value="C:plasma membrane"/>
    <property type="evidence" value="ECO:0007669"/>
    <property type="project" value="TreeGrafter"/>
</dbReference>
<evidence type="ECO:0000256" key="9">
    <source>
        <dbReference type="SAM" id="SignalP"/>
    </source>
</evidence>
<dbReference type="Pfam" id="PF01822">
    <property type="entry name" value="WSC"/>
    <property type="match status" value="1"/>
</dbReference>
<evidence type="ECO:0000256" key="6">
    <source>
        <dbReference type="ARBA" id="ARBA00023180"/>
    </source>
</evidence>
<dbReference type="PANTHER" id="PTHR24269">
    <property type="entry name" value="KREMEN PROTEIN"/>
    <property type="match status" value="1"/>
</dbReference>